<protein>
    <submittedName>
        <fullName evidence="2">Uncharacterized protein</fullName>
    </submittedName>
</protein>
<proteinExistence type="predicted"/>
<sequence>MVREERGENGEIAETKENGEIAERTTRDRRERRSNNQRSQREIVWEIKQPEIAERRAGTNELRGVHPIIKWQEAWFLKQGLEFEHRSARLTAVPLILLTPRLTTAPNPSPFPVSSDHLRHLPPCKPLLRPQSPSLPPRTASSHRSRLRRLHCRQLATIASTASSHQSRLHRLYCRRLVVAVLGRPTPVALASDHHLSSSPPTARTSAAPTAASIASF</sequence>
<dbReference type="EMBL" id="JBBNAF010000003">
    <property type="protein sequence ID" value="KAK9161267.1"/>
    <property type="molecule type" value="Genomic_DNA"/>
</dbReference>
<reference evidence="2 3" key="1">
    <citation type="submission" date="2024-01" db="EMBL/GenBank/DDBJ databases">
        <title>Genome assemblies of Stephania.</title>
        <authorList>
            <person name="Yang L."/>
        </authorList>
    </citation>
    <scope>NUCLEOTIDE SEQUENCE [LARGE SCALE GENOMIC DNA]</scope>
    <source>
        <strain evidence="2">YNDBR</strain>
        <tissue evidence="2">Leaf</tissue>
    </source>
</reference>
<dbReference type="AlphaFoldDB" id="A0AAP0L0H8"/>
<evidence type="ECO:0000313" key="2">
    <source>
        <dbReference type="EMBL" id="KAK9161267.1"/>
    </source>
</evidence>
<organism evidence="2 3">
    <name type="scientific">Stephania yunnanensis</name>
    <dbReference type="NCBI Taxonomy" id="152371"/>
    <lineage>
        <taxon>Eukaryota</taxon>
        <taxon>Viridiplantae</taxon>
        <taxon>Streptophyta</taxon>
        <taxon>Embryophyta</taxon>
        <taxon>Tracheophyta</taxon>
        <taxon>Spermatophyta</taxon>
        <taxon>Magnoliopsida</taxon>
        <taxon>Ranunculales</taxon>
        <taxon>Menispermaceae</taxon>
        <taxon>Menispermoideae</taxon>
        <taxon>Cissampelideae</taxon>
        <taxon>Stephania</taxon>
    </lineage>
</organism>
<keyword evidence="3" id="KW-1185">Reference proteome</keyword>
<name>A0AAP0L0H8_9MAGN</name>
<feature type="region of interest" description="Disordered" evidence="1">
    <location>
        <begin position="191"/>
        <end position="217"/>
    </location>
</feature>
<comment type="caution">
    <text evidence="2">The sequence shown here is derived from an EMBL/GenBank/DDBJ whole genome shotgun (WGS) entry which is preliminary data.</text>
</comment>
<gene>
    <name evidence="2" type="ORF">Syun_007608</name>
</gene>
<accession>A0AAP0L0H8</accession>
<dbReference type="Proteomes" id="UP001420932">
    <property type="component" value="Unassembled WGS sequence"/>
</dbReference>
<evidence type="ECO:0000313" key="3">
    <source>
        <dbReference type="Proteomes" id="UP001420932"/>
    </source>
</evidence>
<feature type="compositionally biased region" description="Low complexity" evidence="1">
    <location>
        <begin position="197"/>
        <end position="217"/>
    </location>
</feature>
<feature type="region of interest" description="Disordered" evidence="1">
    <location>
        <begin position="126"/>
        <end position="146"/>
    </location>
</feature>
<feature type="region of interest" description="Disordered" evidence="1">
    <location>
        <begin position="1"/>
        <end position="39"/>
    </location>
</feature>
<evidence type="ECO:0000256" key="1">
    <source>
        <dbReference type="SAM" id="MobiDB-lite"/>
    </source>
</evidence>